<evidence type="ECO:0000313" key="1">
    <source>
        <dbReference type="EMBL" id="MFC5628878.1"/>
    </source>
</evidence>
<keyword evidence="2" id="KW-1185">Reference proteome</keyword>
<reference evidence="2" key="1">
    <citation type="journal article" date="2019" name="Int. J. Syst. Evol. Microbiol.">
        <title>The Global Catalogue of Microorganisms (GCM) 10K type strain sequencing project: providing services to taxonomists for standard genome sequencing and annotation.</title>
        <authorList>
            <consortium name="The Broad Institute Genomics Platform"/>
            <consortium name="The Broad Institute Genome Sequencing Center for Infectious Disease"/>
            <person name="Wu L."/>
            <person name="Ma J."/>
        </authorList>
    </citation>
    <scope>NUCLEOTIDE SEQUENCE [LARGE SCALE GENOMIC DNA]</scope>
    <source>
        <strain evidence="2">CGMCC 1.15790</strain>
    </source>
</reference>
<proteinExistence type="predicted"/>
<dbReference type="InterPro" id="IPR019644">
    <property type="entry name" value="DUF2508"/>
</dbReference>
<organism evidence="1 2">
    <name type="scientific">Aliibacillus thermotolerans</name>
    <dbReference type="NCBI Taxonomy" id="1834418"/>
    <lineage>
        <taxon>Bacteria</taxon>
        <taxon>Bacillati</taxon>
        <taxon>Bacillota</taxon>
        <taxon>Bacilli</taxon>
        <taxon>Bacillales</taxon>
        <taxon>Bacillaceae</taxon>
        <taxon>Aliibacillus</taxon>
    </lineage>
</organism>
<dbReference type="EMBL" id="JBHSPF010000038">
    <property type="protein sequence ID" value="MFC5628878.1"/>
    <property type="molecule type" value="Genomic_DNA"/>
</dbReference>
<protein>
    <submittedName>
        <fullName evidence="1">YaaL family protein</fullName>
    </submittedName>
</protein>
<name>A0ABW0U6V0_9BACI</name>
<accession>A0ABW0U6V0</accession>
<gene>
    <name evidence="1" type="ORF">ACFPTR_08325</name>
</gene>
<comment type="caution">
    <text evidence="1">The sequence shown here is derived from an EMBL/GenBank/DDBJ whole genome shotgun (WGS) entry which is preliminary data.</text>
</comment>
<dbReference type="Proteomes" id="UP001596143">
    <property type="component" value="Unassembled WGS sequence"/>
</dbReference>
<evidence type="ECO:0000313" key="2">
    <source>
        <dbReference type="Proteomes" id="UP001596143"/>
    </source>
</evidence>
<dbReference type="RefSeq" id="WP_270897666.1">
    <property type="nucleotide sequence ID" value="NZ_JBHSPF010000038.1"/>
</dbReference>
<dbReference type="Pfam" id="PF10704">
    <property type="entry name" value="DUF2508"/>
    <property type="match status" value="1"/>
</dbReference>
<sequence length="80" mass="9839">MFFRKKSIQKKENKRLVYMVQRAKEELDCYEELMNQSIEPTLDVIAELKKRRAKYIFLLKEARHRQINGFKEQNERDFLS</sequence>